<dbReference type="GeneID" id="9622139"/>
<gene>
    <name evidence="3" type="ORF">VOLCADRAFT_93898</name>
</gene>
<feature type="chain" id="PRO_5003124125" description="Secreted protein" evidence="2">
    <location>
        <begin position="19"/>
        <end position="105"/>
    </location>
</feature>
<sequence>MLLQLLLLLPVLQKQQLCQEIARRDRPIATAVVNANNTANRVANIAAGGPQARVQQQRLGQLRIIGAAEAEAAFPLACIGSEAGGGGGGIGPRRATSRGSGIPYI</sequence>
<keyword evidence="2" id="KW-0732">Signal</keyword>
<dbReference type="InParanoid" id="D8U3D0"/>
<name>D8U3D0_VOLCA</name>
<dbReference type="Proteomes" id="UP000001058">
    <property type="component" value="Unassembled WGS sequence"/>
</dbReference>
<proteinExistence type="predicted"/>
<feature type="compositionally biased region" description="Gly residues" evidence="1">
    <location>
        <begin position="82"/>
        <end position="91"/>
    </location>
</feature>
<organism evidence="4">
    <name type="scientific">Volvox carteri f. nagariensis</name>
    <dbReference type="NCBI Taxonomy" id="3068"/>
    <lineage>
        <taxon>Eukaryota</taxon>
        <taxon>Viridiplantae</taxon>
        <taxon>Chlorophyta</taxon>
        <taxon>core chlorophytes</taxon>
        <taxon>Chlorophyceae</taxon>
        <taxon>CS clade</taxon>
        <taxon>Chlamydomonadales</taxon>
        <taxon>Volvocaceae</taxon>
        <taxon>Volvox</taxon>
    </lineage>
</organism>
<feature type="region of interest" description="Disordered" evidence="1">
    <location>
        <begin position="82"/>
        <end position="105"/>
    </location>
</feature>
<dbReference type="KEGG" id="vcn:VOLCADRAFT_93898"/>
<evidence type="ECO:0008006" key="5">
    <source>
        <dbReference type="Google" id="ProtNLM"/>
    </source>
</evidence>
<accession>D8U3D0</accession>
<evidence type="ECO:0000313" key="3">
    <source>
        <dbReference type="EMBL" id="EFJ45805.1"/>
    </source>
</evidence>
<reference evidence="3 4" key="1">
    <citation type="journal article" date="2010" name="Science">
        <title>Genomic analysis of organismal complexity in the multicellular green alga Volvox carteri.</title>
        <authorList>
            <person name="Prochnik S.E."/>
            <person name="Umen J."/>
            <person name="Nedelcu A.M."/>
            <person name="Hallmann A."/>
            <person name="Miller S.M."/>
            <person name="Nishii I."/>
            <person name="Ferris P."/>
            <person name="Kuo A."/>
            <person name="Mitros T."/>
            <person name="Fritz-Laylin L.K."/>
            <person name="Hellsten U."/>
            <person name="Chapman J."/>
            <person name="Simakov O."/>
            <person name="Rensing S.A."/>
            <person name="Terry A."/>
            <person name="Pangilinan J."/>
            <person name="Kapitonov V."/>
            <person name="Jurka J."/>
            <person name="Salamov A."/>
            <person name="Shapiro H."/>
            <person name="Schmutz J."/>
            <person name="Grimwood J."/>
            <person name="Lindquist E."/>
            <person name="Lucas S."/>
            <person name="Grigoriev I.V."/>
            <person name="Schmitt R."/>
            <person name="Kirk D."/>
            <person name="Rokhsar D.S."/>
        </authorList>
    </citation>
    <scope>NUCLEOTIDE SEQUENCE [LARGE SCALE GENOMIC DNA]</scope>
    <source>
        <strain evidence="4">f. Nagariensis / Eve</strain>
    </source>
</reference>
<evidence type="ECO:0000256" key="1">
    <source>
        <dbReference type="SAM" id="MobiDB-lite"/>
    </source>
</evidence>
<dbReference type="AlphaFoldDB" id="D8U3D0"/>
<keyword evidence="4" id="KW-1185">Reference proteome</keyword>
<evidence type="ECO:0000313" key="4">
    <source>
        <dbReference type="Proteomes" id="UP000001058"/>
    </source>
</evidence>
<dbReference type="EMBL" id="GL378355">
    <property type="protein sequence ID" value="EFJ45805.1"/>
    <property type="molecule type" value="Genomic_DNA"/>
</dbReference>
<protein>
    <recommendedName>
        <fullName evidence="5">Secreted protein</fullName>
    </recommendedName>
</protein>
<evidence type="ECO:0000256" key="2">
    <source>
        <dbReference type="SAM" id="SignalP"/>
    </source>
</evidence>
<feature type="signal peptide" evidence="2">
    <location>
        <begin position="1"/>
        <end position="18"/>
    </location>
</feature>
<dbReference type="RefSeq" id="XP_002953206.1">
    <property type="nucleotide sequence ID" value="XM_002953160.1"/>
</dbReference>